<comment type="caution">
    <text evidence="1">The sequence shown here is derived from an EMBL/GenBank/DDBJ whole genome shotgun (WGS) entry which is preliminary data.</text>
</comment>
<name>A0ABR9K2F4_9ACTN</name>
<evidence type="ECO:0000313" key="1">
    <source>
        <dbReference type="EMBL" id="MBE1537041.1"/>
    </source>
</evidence>
<evidence type="ECO:0000313" key="2">
    <source>
        <dbReference type="Proteomes" id="UP000627838"/>
    </source>
</evidence>
<organism evidence="1 2">
    <name type="scientific">Actinomadura algeriensis</name>
    <dbReference type="NCBI Taxonomy" id="1679523"/>
    <lineage>
        <taxon>Bacteria</taxon>
        <taxon>Bacillati</taxon>
        <taxon>Actinomycetota</taxon>
        <taxon>Actinomycetes</taxon>
        <taxon>Streptosporangiales</taxon>
        <taxon>Thermomonosporaceae</taxon>
        <taxon>Actinomadura</taxon>
    </lineage>
</organism>
<accession>A0ABR9K2F4</accession>
<sequence length="52" mass="5429">MRTAAHPPADGAAGSVRVDNGALRLQHIPDRLDTDTGLALARALLALAQTLR</sequence>
<protein>
    <submittedName>
        <fullName evidence="1">Uncharacterized protein</fullName>
    </submittedName>
</protein>
<keyword evidence="2" id="KW-1185">Reference proteome</keyword>
<dbReference type="RefSeq" id="WP_192762979.1">
    <property type="nucleotide sequence ID" value="NZ_JADBDZ010000001.1"/>
</dbReference>
<reference evidence="1 2" key="1">
    <citation type="submission" date="2020-10" db="EMBL/GenBank/DDBJ databases">
        <title>Sequencing the genomes of 1000 actinobacteria strains.</title>
        <authorList>
            <person name="Klenk H.-P."/>
        </authorList>
    </citation>
    <scope>NUCLEOTIDE SEQUENCE [LARGE SCALE GENOMIC DNA]</scope>
    <source>
        <strain evidence="1 2">DSM 46744</strain>
    </source>
</reference>
<dbReference type="Proteomes" id="UP000627838">
    <property type="component" value="Unassembled WGS sequence"/>
</dbReference>
<proteinExistence type="predicted"/>
<dbReference type="EMBL" id="JADBDZ010000001">
    <property type="protein sequence ID" value="MBE1537041.1"/>
    <property type="molecule type" value="Genomic_DNA"/>
</dbReference>
<gene>
    <name evidence="1" type="ORF">H4W34_006874</name>
</gene>